<protein>
    <submittedName>
        <fullName evidence="2">Uncharacterized protein</fullName>
    </submittedName>
</protein>
<accession>A0A6A5TGB5</accession>
<dbReference type="OrthoDB" id="1894652at2759"/>
<keyword evidence="3" id="KW-1185">Reference proteome</keyword>
<organism evidence="2 3">
    <name type="scientific">Clathrospora elynae</name>
    <dbReference type="NCBI Taxonomy" id="706981"/>
    <lineage>
        <taxon>Eukaryota</taxon>
        <taxon>Fungi</taxon>
        <taxon>Dikarya</taxon>
        <taxon>Ascomycota</taxon>
        <taxon>Pezizomycotina</taxon>
        <taxon>Dothideomycetes</taxon>
        <taxon>Pleosporomycetidae</taxon>
        <taxon>Pleosporales</taxon>
        <taxon>Diademaceae</taxon>
        <taxon>Clathrospora</taxon>
    </lineage>
</organism>
<gene>
    <name evidence="2" type="ORF">EJ02DRAFT_364393</name>
</gene>
<feature type="chain" id="PRO_5025354269" evidence="1">
    <location>
        <begin position="24"/>
        <end position="188"/>
    </location>
</feature>
<dbReference type="Proteomes" id="UP000800038">
    <property type="component" value="Unassembled WGS sequence"/>
</dbReference>
<evidence type="ECO:0000313" key="2">
    <source>
        <dbReference type="EMBL" id="KAF1947927.1"/>
    </source>
</evidence>
<dbReference type="PANTHER" id="PTHR39219:SF1">
    <property type="entry name" value="ER MEMBRANE PROTEIN COMPLEX SUBUNIT 10"/>
    <property type="match status" value="1"/>
</dbReference>
<sequence>MLLSKLLLLPFAVASSVTLYVSSVPVSSSTAIIPSPIPLAHIEYDADQSVGTLSSYTPPTGSYTPDHLLRIGLTDPKSGAWRGIVTSAASFSEQYHKKFVIHVDDKGEPFHVGFGTSAKGNGVGDDVEVEIVKRSVGPKPVLNKPVVLNAEGKLESKEPEKSFLQKYWWAIALFLVVQLVSNGGGGDK</sequence>
<reference evidence="2" key="1">
    <citation type="journal article" date="2020" name="Stud. Mycol.">
        <title>101 Dothideomycetes genomes: a test case for predicting lifestyles and emergence of pathogens.</title>
        <authorList>
            <person name="Haridas S."/>
            <person name="Albert R."/>
            <person name="Binder M."/>
            <person name="Bloem J."/>
            <person name="Labutti K."/>
            <person name="Salamov A."/>
            <person name="Andreopoulos B."/>
            <person name="Baker S."/>
            <person name="Barry K."/>
            <person name="Bills G."/>
            <person name="Bluhm B."/>
            <person name="Cannon C."/>
            <person name="Castanera R."/>
            <person name="Culley D."/>
            <person name="Daum C."/>
            <person name="Ezra D."/>
            <person name="Gonzalez J."/>
            <person name="Henrissat B."/>
            <person name="Kuo A."/>
            <person name="Liang C."/>
            <person name="Lipzen A."/>
            <person name="Lutzoni F."/>
            <person name="Magnuson J."/>
            <person name="Mondo S."/>
            <person name="Nolan M."/>
            <person name="Ohm R."/>
            <person name="Pangilinan J."/>
            <person name="Park H.-J."/>
            <person name="Ramirez L."/>
            <person name="Alfaro M."/>
            <person name="Sun H."/>
            <person name="Tritt A."/>
            <person name="Yoshinaga Y."/>
            <person name="Zwiers L.-H."/>
            <person name="Turgeon B."/>
            <person name="Goodwin S."/>
            <person name="Spatafora J."/>
            <person name="Crous P."/>
            <person name="Grigoriev I."/>
        </authorList>
    </citation>
    <scope>NUCLEOTIDE SEQUENCE</scope>
    <source>
        <strain evidence="2">CBS 161.51</strain>
    </source>
</reference>
<dbReference type="Pfam" id="PF21203">
    <property type="entry name" value="ECM10"/>
    <property type="match status" value="1"/>
</dbReference>
<dbReference type="EMBL" id="ML975997">
    <property type="protein sequence ID" value="KAF1947927.1"/>
    <property type="molecule type" value="Genomic_DNA"/>
</dbReference>
<dbReference type="AlphaFoldDB" id="A0A6A5TGB5"/>
<dbReference type="PANTHER" id="PTHR39219">
    <property type="entry name" value="ER MEMBRANE PROTEIN COMPLEX SUBUNIT 10"/>
    <property type="match status" value="1"/>
</dbReference>
<feature type="signal peptide" evidence="1">
    <location>
        <begin position="1"/>
        <end position="23"/>
    </location>
</feature>
<evidence type="ECO:0000256" key="1">
    <source>
        <dbReference type="SAM" id="SignalP"/>
    </source>
</evidence>
<keyword evidence="1" id="KW-0732">Signal</keyword>
<evidence type="ECO:0000313" key="3">
    <source>
        <dbReference type="Proteomes" id="UP000800038"/>
    </source>
</evidence>
<name>A0A6A5TGB5_9PLEO</name>
<proteinExistence type="predicted"/>